<sequence length="112" mass="12935">MRVIFENDSLISELTRYVQDNLKIKDIKLYNKAMGAVLQILRVIITTEQCKEQVEKATLEMGLKILDLENKLALKDQQIQDLVANDSIKDQQIQDLVNKFEELSSIVNKKTK</sequence>
<dbReference type="AlphaFoldDB" id="A0AA38HK54"/>
<dbReference type="EMBL" id="JALNTZ010002076">
    <property type="protein sequence ID" value="KAJ3620916.1"/>
    <property type="molecule type" value="Genomic_DNA"/>
</dbReference>
<evidence type="ECO:0000313" key="2">
    <source>
        <dbReference type="Proteomes" id="UP001168821"/>
    </source>
</evidence>
<keyword evidence="2" id="KW-1185">Reference proteome</keyword>
<dbReference type="Proteomes" id="UP001168821">
    <property type="component" value="Unassembled WGS sequence"/>
</dbReference>
<reference evidence="1" key="1">
    <citation type="journal article" date="2023" name="G3 (Bethesda)">
        <title>Whole genome assemblies of Zophobas morio and Tenebrio molitor.</title>
        <authorList>
            <person name="Kaur S."/>
            <person name="Stinson S.A."/>
            <person name="diCenzo G.C."/>
        </authorList>
    </citation>
    <scope>NUCLEOTIDE SEQUENCE</scope>
    <source>
        <strain evidence="1">QUZm001</strain>
    </source>
</reference>
<evidence type="ECO:0000313" key="1">
    <source>
        <dbReference type="EMBL" id="KAJ3620916.1"/>
    </source>
</evidence>
<proteinExistence type="predicted"/>
<protein>
    <submittedName>
        <fullName evidence="1">Uncharacterized protein</fullName>
    </submittedName>
</protein>
<name>A0AA38HK54_9CUCU</name>
<accession>A0AA38HK54</accession>
<gene>
    <name evidence="1" type="ORF">Zmor_008652</name>
</gene>
<organism evidence="1 2">
    <name type="scientific">Zophobas morio</name>
    <dbReference type="NCBI Taxonomy" id="2755281"/>
    <lineage>
        <taxon>Eukaryota</taxon>
        <taxon>Metazoa</taxon>
        <taxon>Ecdysozoa</taxon>
        <taxon>Arthropoda</taxon>
        <taxon>Hexapoda</taxon>
        <taxon>Insecta</taxon>
        <taxon>Pterygota</taxon>
        <taxon>Neoptera</taxon>
        <taxon>Endopterygota</taxon>
        <taxon>Coleoptera</taxon>
        <taxon>Polyphaga</taxon>
        <taxon>Cucujiformia</taxon>
        <taxon>Tenebrionidae</taxon>
        <taxon>Zophobas</taxon>
    </lineage>
</organism>
<comment type="caution">
    <text evidence="1">The sequence shown here is derived from an EMBL/GenBank/DDBJ whole genome shotgun (WGS) entry which is preliminary data.</text>
</comment>